<feature type="region of interest" description="Disordered" evidence="1">
    <location>
        <begin position="109"/>
        <end position="136"/>
    </location>
</feature>
<evidence type="ECO:0000313" key="3">
    <source>
        <dbReference type="Proteomes" id="UP000829354"/>
    </source>
</evidence>
<dbReference type="AlphaFoldDB" id="A0AAE9E582"/>
<feature type="compositionally biased region" description="Low complexity" evidence="1">
    <location>
        <begin position="55"/>
        <end position="71"/>
    </location>
</feature>
<organism evidence="2 3">
    <name type="scientific">Caenorhabditis briggsae</name>
    <dbReference type="NCBI Taxonomy" id="6238"/>
    <lineage>
        <taxon>Eukaryota</taxon>
        <taxon>Metazoa</taxon>
        <taxon>Ecdysozoa</taxon>
        <taxon>Nematoda</taxon>
        <taxon>Chromadorea</taxon>
        <taxon>Rhabditida</taxon>
        <taxon>Rhabditina</taxon>
        <taxon>Rhabditomorpha</taxon>
        <taxon>Rhabditoidea</taxon>
        <taxon>Rhabditidae</taxon>
        <taxon>Peloderinae</taxon>
        <taxon>Caenorhabditis</taxon>
    </lineage>
</organism>
<evidence type="ECO:0000313" key="2">
    <source>
        <dbReference type="EMBL" id="UMM14615.1"/>
    </source>
</evidence>
<dbReference type="EMBL" id="CP092620">
    <property type="protein sequence ID" value="UMM14615.1"/>
    <property type="molecule type" value="Genomic_DNA"/>
</dbReference>
<accession>A0AAE9E582</accession>
<protein>
    <submittedName>
        <fullName evidence="2">Uncharacterized protein</fullName>
    </submittedName>
</protein>
<evidence type="ECO:0000256" key="1">
    <source>
        <dbReference type="SAM" id="MobiDB-lite"/>
    </source>
</evidence>
<name>A0AAE9E582_CAEBR</name>
<feature type="region of interest" description="Disordered" evidence="1">
    <location>
        <begin position="47"/>
        <end position="72"/>
    </location>
</feature>
<keyword evidence="3" id="KW-1185">Reference proteome</keyword>
<proteinExistence type="predicted"/>
<feature type="compositionally biased region" description="Polar residues" evidence="1">
    <location>
        <begin position="127"/>
        <end position="136"/>
    </location>
</feature>
<sequence>MGRIGDDETAQGGEDWTIGRKIGQKGLLMSKLLVIVVDIFRKASRRFREDGQQENPSTSTNTPSTSNPITTPEHHIFSSYQFFQVNESPFNEEEATPWDVQEVLQKNKPAGEDSEEGQRRLGPPSYIQGSRSSADSTSNFSMWFHRIEPKDRFQWSGRLEYTDDLMDYEFEKIEKEWTEKKEYDMRRAENLAQLEAKREKKIKETLTRQLKSMKIH</sequence>
<gene>
    <name evidence="2" type="ORF">L5515_002340</name>
</gene>
<reference evidence="2 3" key="1">
    <citation type="submission" date="2022-04" db="EMBL/GenBank/DDBJ databases">
        <title>Chromosome-level reference genomes for two strains of Caenorhabditis briggsae: an improved platform for comparative genomics.</title>
        <authorList>
            <person name="Stevens L."/>
            <person name="Andersen E."/>
        </authorList>
    </citation>
    <scope>NUCLEOTIDE SEQUENCE [LARGE SCALE GENOMIC DNA]</scope>
    <source>
        <strain evidence="2">VX34</strain>
        <tissue evidence="2">Whole-organism</tissue>
    </source>
</reference>
<dbReference type="Proteomes" id="UP000829354">
    <property type="component" value="Chromosome I"/>
</dbReference>